<dbReference type="AlphaFoldDB" id="A0A940Y7S6"/>
<dbReference type="RefSeq" id="WP_210853071.1">
    <property type="nucleotide sequence ID" value="NZ_JAGQDD010000004.1"/>
</dbReference>
<reference evidence="1 2" key="1">
    <citation type="submission" date="2021-04" db="EMBL/GenBank/DDBJ databases">
        <title>The genome sequence of Ideonella sp. 3Y2.</title>
        <authorList>
            <person name="Liu Y."/>
        </authorList>
    </citation>
    <scope>NUCLEOTIDE SEQUENCE [LARGE SCALE GENOMIC DNA]</scope>
    <source>
        <strain evidence="1 2">3Y2</strain>
    </source>
</reference>
<dbReference type="InterPro" id="IPR008979">
    <property type="entry name" value="Galactose-bd-like_sf"/>
</dbReference>
<evidence type="ECO:0000313" key="1">
    <source>
        <dbReference type="EMBL" id="MBQ0930388.1"/>
    </source>
</evidence>
<proteinExistence type="predicted"/>
<accession>A0A940Y7S6</accession>
<organism evidence="1 2">
    <name type="scientific">Ideonella alba</name>
    <dbReference type="NCBI Taxonomy" id="2824118"/>
    <lineage>
        <taxon>Bacteria</taxon>
        <taxon>Pseudomonadati</taxon>
        <taxon>Pseudomonadota</taxon>
        <taxon>Betaproteobacteria</taxon>
        <taxon>Burkholderiales</taxon>
        <taxon>Sphaerotilaceae</taxon>
        <taxon>Ideonella</taxon>
    </lineage>
</organism>
<protein>
    <submittedName>
        <fullName evidence="1">Uncharacterized protein</fullName>
    </submittedName>
</protein>
<dbReference type="Proteomes" id="UP000676246">
    <property type="component" value="Unassembled WGS sequence"/>
</dbReference>
<comment type="caution">
    <text evidence="1">The sequence shown here is derived from an EMBL/GenBank/DDBJ whole genome shotgun (WGS) entry which is preliminary data.</text>
</comment>
<evidence type="ECO:0000313" key="2">
    <source>
        <dbReference type="Proteomes" id="UP000676246"/>
    </source>
</evidence>
<keyword evidence="2" id="KW-1185">Reference proteome</keyword>
<dbReference type="Gene3D" id="2.60.120.260">
    <property type="entry name" value="Galactose-binding domain-like"/>
    <property type="match status" value="1"/>
</dbReference>
<name>A0A940Y7S6_9BURK</name>
<dbReference type="EMBL" id="JAGQDD010000004">
    <property type="protein sequence ID" value="MBQ0930388.1"/>
    <property type="molecule type" value="Genomic_DNA"/>
</dbReference>
<sequence>MIERLLVLKLDAVECEAEAWLNGIPVARAHPGRPRVLLPVHEYTLTGDNQLALMVWPYPATMAPDKAPPQQRVTANGRCSAHLRLLLPRTGKLADEGHARTLGQIDWAPDAGQAHVAPLPLDQTLNLPINFPRWRWVDAPAIDDSPALHALVAEQTALWARQLTEGQPEAFLAALRLRVEEVAAAYQRDARSELDRLRVHLLELAEARRLDWLPFEPAGLVLRRVARGRLFECLRADGTPWLSTKADADGRQLAWPLRLTAVEGRLYVLR</sequence>
<dbReference type="SUPFAM" id="SSF49785">
    <property type="entry name" value="Galactose-binding domain-like"/>
    <property type="match status" value="1"/>
</dbReference>
<gene>
    <name evidence="1" type="ORF">KAK03_07795</name>
</gene>